<dbReference type="RefSeq" id="WP_004801998.1">
    <property type="nucleotide sequence ID" value="NZ_KB446647.1"/>
</dbReference>
<dbReference type="GO" id="GO:0003676">
    <property type="term" value="F:nucleic acid binding"/>
    <property type="evidence" value="ECO:0007669"/>
    <property type="project" value="InterPro"/>
</dbReference>
<comment type="similarity">
    <text evidence="6">Belongs to the class I-like SAM-binding methyltransferase superfamily. C5-methyltransferase family.</text>
</comment>
<evidence type="ECO:0000256" key="4">
    <source>
        <dbReference type="ARBA" id="ARBA00022691"/>
    </source>
</evidence>
<evidence type="ECO:0000256" key="6">
    <source>
        <dbReference type="PROSITE-ProRule" id="PRU01016"/>
    </source>
</evidence>
<dbReference type="eggNOG" id="COG0270">
    <property type="taxonomic scope" value="Bacteria"/>
</dbReference>
<dbReference type="GO" id="GO:0003886">
    <property type="term" value="F:DNA (cytosine-5-)-methyltransferase activity"/>
    <property type="evidence" value="ECO:0007669"/>
    <property type="project" value="UniProtKB-EC"/>
</dbReference>
<proteinExistence type="inferred from homology"/>
<dbReference type="InterPro" id="IPR002052">
    <property type="entry name" value="DNA_methylase_N6_adenine_CS"/>
</dbReference>
<evidence type="ECO:0000313" key="8">
    <source>
        <dbReference type="EMBL" id="EMD17089.1"/>
    </source>
</evidence>
<name>M2PNC5_9FIRM</name>
<dbReference type="PROSITE" id="PS51679">
    <property type="entry name" value="SAM_MT_C5"/>
    <property type="match status" value="1"/>
</dbReference>
<accession>M2PNC5</accession>
<dbReference type="PATRIC" id="fig|999415.3.peg.651"/>
<dbReference type="AlphaFoldDB" id="M2PNC5"/>
<dbReference type="Pfam" id="PF00145">
    <property type="entry name" value="DNA_methylase"/>
    <property type="match status" value="1"/>
</dbReference>
<dbReference type="BioCyc" id="ECAT999415-HMP:GTTI-673-MONOMER"/>
<dbReference type="SUPFAM" id="SSF53335">
    <property type="entry name" value="S-adenosyl-L-methionine-dependent methyltransferases"/>
    <property type="match status" value="2"/>
</dbReference>
<dbReference type="OrthoDB" id="9813719at2"/>
<evidence type="ECO:0000313" key="9">
    <source>
        <dbReference type="Proteomes" id="UP000011758"/>
    </source>
</evidence>
<gene>
    <name evidence="8" type="ORF">HMPREF9943_00652</name>
</gene>
<comment type="caution">
    <text evidence="8">The sequence shown here is derived from an EMBL/GenBank/DDBJ whole genome shotgun (WGS) entry which is preliminary data.</text>
</comment>
<keyword evidence="5" id="KW-0680">Restriction system</keyword>
<dbReference type="InterPro" id="IPR018117">
    <property type="entry name" value="C5_DNA_meth_AS"/>
</dbReference>
<dbReference type="EC" id="2.1.1.37" evidence="1"/>
<dbReference type="Gene3D" id="3.40.50.150">
    <property type="entry name" value="Vaccinia Virus protein VP39"/>
    <property type="match status" value="2"/>
</dbReference>
<dbReference type="GO" id="GO:0032259">
    <property type="term" value="P:methylation"/>
    <property type="evidence" value="ECO:0007669"/>
    <property type="project" value="UniProtKB-KW"/>
</dbReference>
<dbReference type="Pfam" id="PF05175">
    <property type="entry name" value="MTS"/>
    <property type="match status" value="1"/>
</dbReference>
<protein>
    <recommendedName>
        <fullName evidence="1">DNA (cytosine-5-)-methyltransferase</fullName>
        <ecNumber evidence="1">2.1.1.37</ecNumber>
    </recommendedName>
</protein>
<reference evidence="8 9" key="1">
    <citation type="submission" date="2013-02" db="EMBL/GenBank/DDBJ databases">
        <title>The Genome Sequence of Lactobacillus catenaformis F0143.</title>
        <authorList>
            <consortium name="The Broad Institute Genome Sequencing Platform"/>
            <person name="Earl A."/>
            <person name="Ward D."/>
            <person name="Feldgarden M."/>
            <person name="Gevers D."/>
            <person name="Izard J."/>
            <person name="Blanton J.M."/>
            <person name="Mathney J."/>
            <person name="Dewhirst F.E."/>
            <person name="Young S.K."/>
            <person name="Zeng Q."/>
            <person name="Gargeya S."/>
            <person name="Fitzgerald M."/>
            <person name="Haas B."/>
            <person name="Abouelleil A."/>
            <person name="Alvarado L."/>
            <person name="Arachchi H.M."/>
            <person name="Berlin A."/>
            <person name="Chapman S.B."/>
            <person name="Gearin G."/>
            <person name="Goldberg J."/>
            <person name="Griggs A."/>
            <person name="Gujja S."/>
            <person name="Hansen M."/>
            <person name="Heiman D."/>
            <person name="Howarth C."/>
            <person name="Larimer J."/>
            <person name="Lui A."/>
            <person name="MacDonald P.J.P."/>
            <person name="McCowen C."/>
            <person name="Montmayeur A."/>
            <person name="Murphy C."/>
            <person name="Neiman D."/>
            <person name="Pearson M."/>
            <person name="Priest M."/>
            <person name="Roberts A."/>
            <person name="Saif S."/>
            <person name="Shea T."/>
            <person name="Sisk P."/>
            <person name="Stolte C."/>
            <person name="Sykes S."/>
            <person name="Wortman J."/>
            <person name="Nusbaum C."/>
            <person name="Birren B."/>
        </authorList>
    </citation>
    <scope>NUCLEOTIDE SEQUENCE [LARGE SCALE GENOMIC DNA]</scope>
    <source>
        <strain evidence="8 9">OT 569</strain>
    </source>
</reference>
<dbReference type="PROSITE" id="PS00092">
    <property type="entry name" value="N6_MTASE"/>
    <property type="match status" value="1"/>
</dbReference>
<dbReference type="PANTHER" id="PTHR10629:SF52">
    <property type="entry name" value="DNA (CYTOSINE-5)-METHYLTRANSFERASE 1"/>
    <property type="match status" value="1"/>
</dbReference>
<feature type="active site" evidence="6">
    <location>
        <position position="93"/>
    </location>
</feature>
<organism evidence="8 9">
    <name type="scientific">Eggerthia catenaformis OT 569 = DSM 20559</name>
    <dbReference type="NCBI Taxonomy" id="999415"/>
    <lineage>
        <taxon>Bacteria</taxon>
        <taxon>Bacillati</taxon>
        <taxon>Bacillota</taxon>
        <taxon>Erysipelotrichia</taxon>
        <taxon>Erysipelotrichales</taxon>
        <taxon>Coprobacillaceae</taxon>
        <taxon>Eggerthia</taxon>
    </lineage>
</organism>
<dbReference type="PROSITE" id="PS00094">
    <property type="entry name" value="C5_MTASE_1"/>
    <property type="match status" value="1"/>
</dbReference>
<dbReference type="InterPro" id="IPR007848">
    <property type="entry name" value="Small_mtfrase_dom"/>
</dbReference>
<dbReference type="InterPro" id="IPR029063">
    <property type="entry name" value="SAM-dependent_MTases_sf"/>
</dbReference>
<feature type="domain" description="Methyltransferase small" evidence="7">
    <location>
        <begin position="491"/>
        <end position="551"/>
    </location>
</feature>
<dbReference type="PRINTS" id="PR00507">
    <property type="entry name" value="N12N6MTFRASE"/>
</dbReference>
<dbReference type="eggNOG" id="COG0827">
    <property type="taxonomic scope" value="Bacteria"/>
</dbReference>
<keyword evidence="4 6" id="KW-0949">S-adenosyl-L-methionine</keyword>
<sequence length="845" mass="97722">MIQNKPTYVSLFSSAGVGCYGFKLEGFECIATNELLEKRLNIQKINKKCKFESGYIAADIKENATKNLIYGEIKKWDKLGNDRVDVVIATPPCQGMSVANHKKKDKEIERNSLIKESVDLIKNINPRFFVFENVAAFWKTGCLDKTGCVVTIGEMITEELGGSYLIHNEVLNFKNYGSNSSRTRTLVIGVDKKFSDDISAIELMPDYTVEKTLFEVIGNMKSLNWGEYDSEDFFHSFRTYPKHMLPWIEHLEEGQSAFNNKSDELKPHRIVNGELVINKSKNADKYTRQIYNKVAPCIHTRNDQMASQNTVHPIDNRVFSIRELMRMMTIPDSFKWLDYDLSYLNQLSVVEKQKISKKEEMNIRQSIGEAVPTAIFQQIAAKIKQFLLLPKLTYRDIKEIIEENKLDENGNLKKYLHENKNRLSLSTLSMIIEYANAKRQKNSAYFTNKHIVQDIFENLPELEAEEISIIEPSVGSGNFLPFIFKKYANKKLVNLTLVDIDEYAIETLKILYDEKNIPSNFKIRFVCDDYMDYRHDKVDLIIGNPPFSKISGSYRNKLLKNNFNKNSTNLAEFILEKAISSARYISMILPKTILNTPEFKDTRDLLITNRIDSIIDFGENGFKGVLVETINLVIDCNQTPMYTKIISTTLGISINQKSKYIFDDNLPYWIIYRNDFFDEVFRKMKFGIFDVFRDRQITNGNTSLNRTDKYQIRVLKSRNILDTGKIVTIEGYDSFIDIETVSKLTVNKFFNDTGVYLTPNMTYKPRIIKKDKGYVVNGSVAVLIPKEENININQNQLDYISSDEFRKFYRIARNYQTRSLNVDKTSCYWFGVNTDLKFEAGGKND</sequence>
<dbReference type="PANTHER" id="PTHR10629">
    <property type="entry name" value="CYTOSINE-SPECIFIC METHYLTRANSFERASE"/>
    <property type="match status" value="1"/>
</dbReference>
<dbReference type="EMBL" id="AGEJ01000011">
    <property type="protein sequence ID" value="EMD17089.1"/>
    <property type="molecule type" value="Genomic_DNA"/>
</dbReference>
<dbReference type="Gene3D" id="3.90.120.10">
    <property type="entry name" value="DNA Methylase, subunit A, domain 2"/>
    <property type="match status" value="1"/>
</dbReference>
<keyword evidence="3 6" id="KW-0808">Transferase</keyword>
<dbReference type="PROSITE" id="PS51257">
    <property type="entry name" value="PROKAR_LIPOPROTEIN"/>
    <property type="match status" value="1"/>
</dbReference>
<keyword evidence="2 6" id="KW-0489">Methyltransferase</keyword>
<dbReference type="GO" id="GO:0009307">
    <property type="term" value="P:DNA restriction-modification system"/>
    <property type="evidence" value="ECO:0007669"/>
    <property type="project" value="UniProtKB-KW"/>
</dbReference>
<keyword evidence="9" id="KW-1185">Reference proteome</keyword>
<dbReference type="Proteomes" id="UP000011758">
    <property type="component" value="Unassembled WGS sequence"/>
</dbReference>
<evidence type="ECO:0000256" key="1">
    <source>
        <dbReference type="ARBA" id="ARBA00011975"/>
    </source>
</evidence>
<evidence type="ECO:0000259" key="7">
    <source>
        <dbReference type="Pfam" id="PF05175"/>
    </source>
</evidence>
<dbReference type="InterPro" id="IPR001525">
    <property type="entry name" value="C5_MeTfrase"/>
</dbReference>
<evidence type="ECO:0000256" key="5">
    <source>
        <dbReference type="ARBA" id="ARBA00022747"/>
    </source>
</evidence>
<dbReference type="InterPro" id="IPR050390">
    <property type="entry name" value="C5-Methyltransferase"/>
</dbReference>
<evidence type="ECO:0000256" key="3">
    <source>
        <dbReference type="ARBA" id="ARBA00022679"/>
    </source>
</evidence>
<evidence type="ECO:0000256" key="2">
    <source>
        <dbReference type="ARBA" id="ARBA00022603"/>
    </source>
</evidence>
<dbReference type="GO" id="GO:0008170">
    <property type="term" value="F:N-methyltransferase activity"/>
    <property type="evidence" value="ECO:0007669"/>
    <property type="project" value="UniProtKB-ARBA"/>
</dbReference>
<dbReference type="CDD" id="cd02440">
    <property type="entry name" value="AdoMet_MTases"/>
    <property type="match status" value="1"/>
</dbReference>
<dbReference type="STRING" id="999415.HMPREF9943_00652"/>